<dbReference type="AlphaFoldDB" id="A0A9N9HKJ3"/>
<name>A0A9N9HKJ3_9GLOM</name>
<protein>
    <submittedName>
        <fullName evidence="1">4474_t:CDS:1</fullName>
    </submittedName>
</protein>
<reference evidence="1" key="1">
    <citation type="submission" date="2021-06" db="EMBL/GenBank/DDBJ databases">
        <authorList>
            <person name="Kallberg Y."/>
            <person name="Tangrot J."/>
            <person name="Rosling A."/>
        </authorList>
    </citation>
    <scope>NUCLEOTIDE SEQUENCE</scope>
    <source>
        <strain evidence="1">UK204</strain>
    </source>
</reference>
<sequence>MDFFEKKVSEWTCENVLNHYKENNPQFTLKQALDSNNKDLKRISKDGSDAMCREKAKAIIVNWKKLNNSWLFSYELLVSAKPYTLGRSEWTKDLKKNNRMQELIFERDILMTEQYNEVIRTAITRDQAVQTTLTR</sequence>
<proteinExistence type="predicted"/>
<keyword evidence="2" id="KW-1185">Reference proteome</keyword>
<dbReference type="EMBL" id="CAJVPQ010006240">
    <property type="protein sequence ID" value="CAG8682372.1"/>
    <property type="molecule type" value="Genomic_DNA"/>
</dbReference>
<evidence type="ECO:0000313" key="1">
    <source>
        <dbReference type="EMBL" id="CAG8682372.1"/>
    </source>
</evidence>
<gene>
    <name evidence="1" type="ORF">FCALED_LOCUS12569</name>
</gene>
<accession>A0A9N9HKJ3</accession>
<dbReference type="Proteomes" id="UP000789570">
    <property type="component" value="Unassembled WGS sequence"/>
</dbReference>
<comment type="caution">
    <text evidence="1">The sequence shown here is derived from an EMBL/GenBank/DDBJ whole genome shotgun (WGS) entry which is preliminary data.</text>
</comment>
<organism evidence="1 2">
    <name type="scientific">Funneliformis caledonium</name>
    <dbReference type="NCBI Taxonomy" id="1117310"/>
    <lineage>
        <taxon>Eukaryota</taxon>
        <taxon>Fungi</taxon>
        <taxon>Fungi incertae sedis</taxon>
        <taxon>Mucoromycota</taxon>
        <taxon>Glomeromycotina</taxon>
        <taxon>Glomeromycetes</taxon>
        <taxon>Glomerales</taxon>
        <taxon>Glomeraceae</taxon>
        <taxon>Funneliformis</taxon>
    </lineage>
</organism>
<dbReference type="OrthoDB" id="2431067at2759"/>
<evidence type="ECO:0000313" key="2">
    <source>
        <dbReference type="Proteomes" id="UP000789570"/>
    </source>
</evidence>